<evidence type="ECO:0000313" key="5">
    <source>
        <dbReference type="EMBL" id="KAE9201710.1"/>
    </source>
</evidence>
<feature type="compositionally biased region" description="Basic and acidic residues" evidence="1">
    <location>
        <begin position="231"/>
        <end position="263"/>
    </location>
</feature>
<dbReference type="AlphaFoldDB" id="A0A6A3K7F3"/>
<dbReference type="EMBL" id="QXFY01001088">
    <property type="protein sequence ID" value="KAE9328693.1"/>
    <property type="molecule type" value="Genomic_DNA"/>
</dbReference>
<evidence type="ECO:0000256" key="1">
    <source>
        <dbReference type="SAM" id="MobiDB-lite"/>
    </source>
</evidence>
<dbReference type="EMBL" id="QXGB01000895">
    <property type="protein sequence ID" value="KAE9201710.1"/>
    <property type="molecule type" value="Genomic_DNA"/>
</dbReference>
<dbReference type="EMBL" id="QXFW01000763">
    <property type="protein sequence ID" value="KAE9003560.1"/>
    <property type="molecule type" value="Genomic_DNA"/>
</dbReference>
<evidence type="ECO:0000313" key="10">
    <source>
        <dbReference type="Proteomes" id="UP000437068"/>
    </source>
</evidence>
<accession>A0A6A3K7F3</accession>
<evidence type="ECO:0000313" key="11">
    <source>
        <dbReference type="Proteomes" id="UP000460718"/>
    </source>
</evidence>
<feature type="compositionally biased region" description="Basic and acidic residues" evidence="1">
    <location>
        <begin position="363"/>
        <end position="372"/>
    </location>
</feature>
<evidence type="ECO:0000313" key="7">
    <source>
        <dbReference type="EMBL" id="KAE9328693.1"/>
    </source>
</evidence>
<sequence>MMETATGDDELLERARRLCLAARELQLPVLLSGFGGRDVVQREGADASDEARGDQDGHNSNSGSQRHSTDKLPLIAPPPPSSSSTAAAVPRHRKQVKQGDDREKKVMEEARRLEEEKKKHERESERVKQAQERARARVARTNQLEQRQSLRAAEQHQSDALSAADECAEKIRRAQESRRRAKERIRMKRREKTPDMTPPSSALGLEVRPAELKSFHRKTIKRLHASNQRVHRLDRGERQSTPERSDDIDPDQKIMERKLRQETTARLLRMTQQAENQKRQEQEEFEQGLQKYKSKLREMDRVAKGLSKQPSLPQINEVTSVEGEEANEKTCPSPTDHQDPSPVHDALMWSPNQDAESSSDSDESNKTSHPDQTDAPLPQTAEICISKPRLPSWKQPPVPIQPAQCSSYKAILPVYSRTSVTAPGYSAASTLGPATRLRAQEISRQIE</sequence>
<evidence type="ECO:0000313" key="9">
    <source>
        <dbReference type="Proteomes" id="UP000433483"/>
    </source>
</evidence>
<dbReference type="Proteomes" id="UP000460718">
    <property type="component" value="Unassembled WGS sequence"/>
</dbReference>
<dbReference type="OrthoDB" id="120011at2759"/>
<dbReference type="Proteomes" id="UP000433483">
    <property type="component" value="Unassembled WGS sequence"/>
</dbReference>
<evidence type="ECO:0000313" key="4">
    <source>
        <dbReference type="EMBL" id="KAE9103832.1"/>
    </source>
</evidence>
<dbReference type="Proteomes" id="UP000429523">
    <property type="component" value="Unassembled WGS sequence"/>
</dbReference>
<evidence type="ECO:0000313" key="12">
    <source>
        <dbReference type="Proteomes" id="UP000486351"/>
    </source>
</evidence>
<dbReference type="EMBL" id="QXGE01000835">
    <property type="protein sequence ID" value="KAE9302763.1"/>
    <property type="molecule type" value="Genomic_DNA"/>
</dbReference>
<feature type="region of interest" description="Disordered" evidence="1">
    <location>
        <begin position="224"/>
        <end position="398"/>
    </location>
</feature>
<keyword evidence="9" id="KW-1185">Reference proteome</keyword>
<evidence type="ECO:0000313" key="2">
    <source>
        <dbReference type="EMBL" id="KAE8933309.1"/>
    </source>
</evidence>
<organism evidence="3 11">
    <name type="scientific">Phytophthora fragariae</name>
    <dbReference type="NCBI Taxonomy" id="53985"/>
    <lineage>
        <taxon>Eukaryota</taxon>
        <taxon>Sar</taxon>
        <taxon>Stramenopiles</taxon>
        <taxon>Oomycota</taxon>
        <taxon>Peronosporomycetes</taxon>
        <taxon>Peronosporales</taxon>
        <taxon>Peronosporaceae</taxon>
        <taxon>Phytophthora</taxon>
    </lineage>
</organism>
<evidence type="ECO:0000313" key="8">
    <source>
        <dbReference type="Proteomes" id="UP000429523"/>
    </source>
</evidence>
<proteinExistence type="predicted"/>
<feature type="region of interest" description="Disordered" evidence="1">
    <location>
        <begin position="32"/>
        <end position="208"/>
    </location>
</feature>
<dbReference type="Proteomes" id="UP000486351">
    <property type="component" value="Unassembled WGS sequence"/>
</dbReference>
<gene>
    <name evidence="6" type="ORF">PF001_g13867</name>
    <name evidence="5" type="ORF">PF005_g14852</name>
    <name evidence="7" type="ORF">PF008_g16120</name>
    <name evidence="2" type="ORF">PF009_g16681</name>
    <name evidence="4" type="ORF">PF010_g13603</name>
    <name evidence="3" type="ORF">PF011_g12852</name>
</gene>
<comment type="caution">
    <text evidence="3">The sequence shown here is derived from an EMBL/GenBank/DDBJ whole genome shotgun (WGS) entry which is preliminary data.</text>
</comment>
<evidence type="ECO:0000313" key="6">
    <source>
        <dbReference type="EMBL" id="KAE9302763.1"/>
    </source>
</evidence>
<feature type="compositionally biased region" description="Basic and acidic residues" evidence="1">
    <location>
        <begin position="167"/>
        <end position="178"/>
    </location>
</feature>
<evidence type="ECO:0000313" key="13">
    <source>
        <dbReference type="Proteomes" id="UP000488956"/>
    </source>
</evidence>
<reference evidence="11 12" key="1">
    <citation type="submission" date="2018-09" db="EMBL/GenBank/DDBJ databases">
        <title>Genomic investigation of the strawberry pathogen Phytophthora fragariae indicates pathogenicity is determined by transcriptional variation in three key races.</title>
        <authorList>
            <person name="Adams T.M."/>
            <person name="Armitage A.D."/>
            <person name="Sobczyk M.K."/>
            <person name="Bates H.J."/>
            <person name="Dunwell J.M."/>
            <person name="Nellist C.F."/>
            <person name="Harrison R.J."/>
        </authorList>
    </citation>
    <scope>NUCLEOTIDE SEQUENCE [LARGE SCALE GENOMIC DNA]</scope>
    <source>
        <strain evidence="6 10">A4</strain>
        <strain evidence="5 9">NOV-27</strain>
        <strain evidence="7 12">NOV-77</strain>
        <strain evidence="2 8">NOV-9</strain>
        <strain evidence="4 13">ONT-3</strain>
        <strain evidence="3 11">SCRP245</strain>
    </source>
</reference>
<dbReference type="EMBL" id="QXGF01001026">
    <property type="protein sequence ID" value="KAE8933309.1"/>
    <property type="molecule type" value="Genomic_DNA"/>
</dbReference>
<protein>
    <submittedName>
        <fullName evidence="3">Uncharacterized protein</fullName>
    </submittedName>
</protein>
<evidence type="ECO:0000313" key="3">
    <source>
        <dbReference type="EMBL" id="KAE9003560.1"/>
    </source>
</evidence>
<dbReference type="EMBL" id="QXFX01000803">
    <property type="protein sequence ID" value="KAE9103832.1"/>
    <property type="molecule type" value="Genomic_DNA"/>
</dbReference>
<dbReference type="Proteomes" id="UP000437068">
    <property type="component" value="Unassembled WGS sequence"/>
</dbReference>
<feature type="compositionally biased region" description="Polar residues" evidence="1">
    <location>
        <begin position="308"/>
        <end position="319"/>
    </location>
</feature>
<dbReference type="Proteomes" id="UP000488956">
    <property type="component" value="Unassembled WGS sequence"/>
</dbReference>
<feature type="compositionally biased region" description="Basic and acidic residues" evidence="1">
    <location>
        <begin position="39"/>
        <end position="57"/>
    </location>
</feature>
<feature type="compositionally biased region" description="Basic residues" evidence="1">
    <location>
        <begin position="179"/>
        <end position="191"/>
    </location>
</feature>
<feature type="compositionally biased region" description="Basic and acidic residues" evidence="1">
    <location>
        <begin position="97"/>
        <end position="135"/>
    </location>
</feature>
<name>A0A6A3K7F3_9STRA</name>